<dbReference type="PANTHER" id="PTHR36302:SF1">
    <property type="entry name" value="COPPER CHAPERONE PCU(A)C"/>
    <property type="match status" value="1"/>
</dbReference>
<dbReference type="PANTHER" id="PTHR36302">
    <property type="entry name" value="BLR7088 PROTEIN"/>
    <property type="match status" value="1"/>
</dbReference>
<evidence type="ECO:0000256" key="1">
    <source>
        <dbReference type="SAM" id="SignalP"/>
    </source>
</evidence>
<feature type="signal peptide" evidence="1">
    <location>
        <begin position="1"/>
        <end position="24"/>
    </location>
</feature>
<feature type="chain" id="PRO_5008684614" evidence="1">
    <location>
        <begin position="25"/>
        <end position="291"/>
    </location>
</feature>
<dbReference type="AlphaFoldDB" id="A0A1C3VR68"/>
<evidence type="ECO:0000313" key="2">
    <source>
        <dbReference type="EMBL" id="SCB30107.1"/>
    </source>
</evidence>
<proteinExistence type="predicted"/>
<dbReference type="InterPro" id="IPR058248">
    <property type="entry name" value="Lxx211020-like"/>
</dbReference>
<accession>A0A1C3VR68</accession>
<reference evidence="3" key="1">
    <citation type="submission" date="2016-08" db="EMBL/GenBank/DDBJ databases">
        <authorList>
            <person name="Varghese N."/>
            <person name="Submissions Spin"/>
        </authorList>
    </citation>
    <scope>NUCLEOTIDE SEQUENCE [LARGE SCALE GENOMIC DNA]</scope>
    <source>
        <strain evidence="3">ERR11</strain>
    </source>
</reference>
<organism evidence="2 3">
    <name type="scientific">Bradyrhizobium shewense</name>
    <dbReference type="NCBI Taxonomy" id="1761772"/>
    <lineage>
        <taxon>Bacteria</taxon>
        <taxon>Pseudomonadati</taxon>
        <taxon>Pseudomonadota</taxon>
        <taxon>Alphaproteobacteria</taxon>
        <taxon>Hyphomicrobiales</taxon>
        <taxon>Nitrobacteraceae</taxon>
        <taxon>Bradyrhizobium</taxon>
    </lineage>
</organism>
<dbReference type="InterPro" id="IPR036182">
    <property type="entry name" value="PCuAC_sf"/>
</dbReference>
<evidence type="ECO:0000313" key="3">
    <source>
        <dbReference type="Proteomes" id="UP000199184"/>
    </source>
</evidence>
<dbReference type="RefSeq" id="WP_091956472.1">
    <property type="nucleotide sequence ID" value="NZ_FMAI01000005.1"/>
</dbReference>
<protein>
    <submittedName>
        <fullName evidence="2">Copper(I)-binding protein</fullName>
    </submittedName>
</protein>
<name>A0A1C3VR68_9BRAD</name>
<dbReference type="Pfam" id="PF04314">
    <property type="entry name" value="PCuAC"/>
    <property type="match status" value="1"/>
</dbReference>
<dbReference type="Proteomes" id="UP000199184">
    <property type="component" value="Unassembled WGS sequence"/>
</dbReference>
<dbReference type="Gene3D" id="2.60.40.1890">
    <property type="entry name" value="PCu(A)C copper chaperone"/>
    <property type="match status" value="1"/>
</dbReference>
<dbReference type="InterPro" id="IPR007410">
    <property type="entry name" value="LpqE-like"/>
</dbReference>
<gene>
    <name evidence="2" type="ORF">GA0061098_1005131</name>
</gene>
<dbReference type="EMBL" id="FMAI01000005">
    <property type="protein sequence ID" value="SCB30107.1"/>
    <property type="molecule type" value="Genomic_DNA"/>
</dbReference>
<keyword evidence="1" id="KW-0732">Signal</keyword>
<sequence length="291" mass="30088">MISSKRAFAGAIILTCLAGAPAFAADTTSGDLVVTRAWSRATPGGARVAGGYLTIENRGHAPERLQAASAAHALRTEIHEMTVNDGVMTMRPLDKGLVIAPGQIVTLAPGGGHLMFIGLDVPLHAGDLMPVTLSFEHAGAVKVTLDVQAIGAQAPASTKTTAAAEPAHRVEQAAAVPPASTTEADESFFTHLHAEKAMANVTVSPGRAGPVEIAIQLEDANELPLSADAVAVTLGNPEHGVAPITANAERVGNDQWRVRMSAPLSGRWSLGLDIRITPSDAVKVVSPILLR</sequence>
<dbReference type="SUPFAM" id="SSF110087">
    <property type="entry name" value="DR1885-like metal-binding protein"/>
    <property type="match status" value="1"/>
</dbReference>
<keyword evidence="3" id="KW-1185">Reference proteome</keyword>